<proteinExistence type="predicted"/>
<accession>A0A8S5UC02</accession>
<dbReference type="EMBL" id="BK016062">
    <property type="protein sequence ID" value="DAF92000.1"/>
    <property type="molecule type" value="Genomic_DNA"/>
</dbReference>
<evidence type="ECO:0000313" key="1">
    <source>
        <dbReference type="EMBL" id="DAF92000.1"/>
    </source>
</evidence>
<name>A0A8S5UC02_9CAUD</name>
<sequence>MEHFYVILQKIVLHMEVILKLLKIIVNIIVILT</sequence>
<reference evidence="1" key="1">
    <citation type="journal article" date="2021" name="Proc. Natl. Acad. Sci. U.S.A.">
        <title>A Catalog of Tens of Thousands of Viruses from Human Metagenomes Reveals Hidden Associations with Chronic Diseases.</title>
        <authorList>
            <person name="Tisza M.J."/>
            <person name="Buck C.B."/>
        </authorList>
    </citation>
    <scope>NUCLEOTIDE SEQUENCE</scope>
    <source>
        <strain evidence="1">CtZkC8</strain>
    </source>
</reference>
<protein>
    <submittedName>
        <fullName evidence="1">Uncharacterized protein</fullName>
    </submittedName>
</protein>
<organism evidence="1">
    <name type="scientific">Podoviridae sp. ctZkC8</name>
    <dbReference type="NCBI Taxonomy" id="2825259"/>
    <lineage>
        <taxon>Viruses</taxon>
        <taxon>Duplodnaviria</taxon>
        <taxon>Heunggongvirae</taxon>
        <taxon>Uroviricota</taxon>
        <taxon>Caudoviricetes</taxon>
    </lineage>
</organism>